<keyword evidence="10" id="KW-0539">Nucleus</keyword>
<keyword evidence="15" id="KW-1185">Reference proteome</keyword>
<feature type="coiled-coil region" evidence="12">
    <location>
        <begin position="511"/>
        <end position="548"/>
    </location>
</feature>
<keyword evidence="6" id="KW-0498">Mitosis</keyword>
<dbReference type="SUPFAM" id="SSF75553">
    <property type="entry name" value="Smc hinge domain"/>
    <property type="match status" value="1"/>
</dbReference>
<dbReference type="Pfam" id="PF02463">
    <property type="entry name" value="SMC_N"/>
    <property type="match status" value="1"/>
</dbReference>
<dbReference type="InterPro" id="IPR036277">
    <property type="entry name" value="SMC_hinge_sf"/>
</dbReference>
<evidence type="ECO:0000313" key="14">
    <source>
        <dbReference type="EMBL" id="KGN51417.1"/>
    </source>
</evidence>
<feature type="coiled-coil region" evidence="12">
    <location>
        <begin position="214"/>
        <end position="279"/>
    </location>
</feature>
<evidence type="ECO:0000256" key="2">
    <source>
        <dbReference type="ARBA" id="ARBA00006005"/>
    </source>
</evidence>
<dbReference type="FunFam" id="3.40.50.300:FF:000481">
    <property type="entry name" value="Structural maintenance of chromosomes 4"/>
    <property type="match status" value="1"/>
</dbReference>
<evidence type="ECO:0000256" key="12">
    <source>
        <dbReference type="SAM" id="Coils"/>
    </source>
</evidence>
<evidence type="ECO:0000256" key="7">
    <source>
        <dbReference type="ARBA" id="ARBA00022840"/>
    </source>
</evidence>
<reference evidence="14 15" key="3">
    <citation type="journal article" date="2010" name="BMC Genomics">
        <title>Transcriptome sequencing and comparative analysis of cucumber flowers with different sex types.</title>
        <authorList>
            <person name="Guo S."/>
            <person name="Zheng Y."/>
            <person name="Joung J.G."/>
            <person name="Liu S."/>
            <person name="Zhang Z."/>
            <person name="Crasta O.R."/>
            <person name="Sobral B.W."/>
            <person name="Xu Y."/>
            <person name="Huang S."/>
            <person name="Fei Z."/>
        </authorList>
    </citation>
    <scope>NUCLEOTIDE SEQUENCE [LARGE SCALE GENOMIC DNA]</scope>
    <source>
        <strain evidence="15">cv. 9930</strain>
    </source>
</reference>
<reference evidence="14 15" key="1">
    <citation type="journal article" date="2009" name="Nat. Genet.">
        <title>The genome of the cucumber, Cucumis sativus L.</title>
        <authorList>
            <person name="Huang S."/>
            <person name="Li R."/>
            <person name="Zhang Z."/>
            <person name="Li L."/>
            <person name="Gu X."/>
            <person name="Fan W."/>
            <person name="Lucas W.J."/>
            <person name="Wang X."/>
            <person name="Xie B."/>
            <person name="Ni P."/>
            <person name="Ren Y."/>
            <person name="Zhu H."/>
            <person name="Li J."/>
            <person name="Lin K."/>
            <person name="Jin W."/>
            <person name="Fei Z."/>
            <person name="Li G."/>
            <person name="Staub J."/>
            <person name="Kilian A."/>
            <person name="van der Vossen E.A."/>
            <person name="Wu Y."/>
            <person name="Guo J."/>
            <person name="He J."/>
            <person name="Jia Z."/>
            <person name="Ren Y."/>
            <person name="Tian G."/>
            <person name="Lu Y."/>
            <person name="Ruan J."/>
            <person name="Qian W."/>
            <person name="Wang M."/>
            <person name="Huang Q."/>
            <person name="Li B."/>
            <person name="Xuan Z."/>
            <person name="Cao J."/>
            <person name="Asan"/>
            <person name="Wu Z."/>
            <person name="Zhang J."/>
            <person name="Cai Q."/>
            <person name="Bai Y."/>
            <person name="Zhao B."/>
            <person name="Han Y."/>
            <person name="Li Y."/>
            <person name="Li X."/>
            <person name="Wang S."/>
            <person name="Shi Q."/>
            <person name="Liu S."/>
            <person name="Cho W.K."/>
            <person name="Kim J.Y."/>
            <person name="Xu Y."/>
            <person name="Heller-Uszynska K."/>
            <person name="Miao H."/>
            <person name="Cheng Z."/>
            <person name="Zhang S."/>
            <person name="Wu J."/>
            <person name="Yang Y."/>
            <person name="Kang H."/>
            <person name="Li M."/>
            <person name="Liang H."/>
            <person name="Ren X."/>
            <person name="Shi Z."/>
            <person name="Wen M."/>
            <person name="Jian M."/>
            <person name="Yang H."/>
            <person name="Zhang G."/>
            <person name="Yang Z."/>
            <person name="Chen R."/>
            <person name="Liu S."/>
            <person name="Li J."/>
            <person name="Ma L."/>
            <person name="Liu H."/>
            <person name="Zhou Y."/>
            <person name="Zhao J."/>
            <person name="Fang X."/>
            <person name="Li G."/>
            <person name="Fang L."/>
            <person name="Li Y."/>
            <person name="Liu D."/>
            <person name="Zheng H."/>
            <person name="Zhang Y."/>
            <person name="Qin N."/>
            <person name="Li Z."/>
            <person name="Yang G."/>
            <person name="Yang S."/>
            <person name="Bolund L."/>
            <person name="Kristiansen K."/>
            <person name="Zheng H."/>
            <person name="Li S."/>
            <person name="Zhang X."/>
            <person name="Yang H."/>
            <person name="Wang J."/>
            <person name="Sun R."/>
            <person name="Zhang B."/>
            <person name="Jiang S."/>
            <person name="Wang J."/>
            <person name="Du Y."/>
            <person name="Li S."/>
        </authorList>
    </citation>
    <scope>NUCLEOTIDE SEQUENCE [LARGE SCALE GENOMIC DNA]</scope>
    <source>
        <strain evidence="15">cv. 9930</strain>
    </source>
</reference>
<evidence type="ECO:0000256" key="10">
    <source>
        <dbReference type="ARBA" id="ARBA00023242"/>
    </source>
</evidence>
<keyword evidence="9" id="KW-0226">DNA condensation</keyword>
<dbReference type="GO" id="GO:0005634">
    <property type="term" value="C:nucleus"/>
    <property type="evidence" value="ECO:0007669"/>
    <property type="project" value="UniProtKB-SubCell"/>
</dbReference>
<evidence type="ECO:0000256" key="1">
    <source>
        <dbReference type="ARBA" id="ARBA00004123"/>
    </source>
</evidence>
<dbReference type="GO" id="GO:0051301">
    <property type="term" value="P:cell division"/>
    <property type="evidence" value="ECO:0007669"/>
    <property type="project" value="UniProtKB-KW"/>
</dbReference>
<name>A0A0A0KSL0_CUCSA</name>
<dbReference type="eggNOG" id="KOG0996">
    <property type="taxonomic scope" value="Eukaryota"/>
</dbReference>
<evidence type="ECO:0000256" key="8">
    <source>
        <dbReference type="ARBA" id="ARBA00023054"/>
    </source>
</evidence>
<proteinExistence type="inferred from homology"/>
<evidence type="ECO:0000256" key="5">
    <source>
        <dbReference type="ARBA" id="ARBA00022741"/>
    </source>
</evidence>
<keyword evidence="4" id="KW-0132">Cell division</keyword>
<dbReference type="Pfam" id="PF06470">
    <property type="entry name" value="SMC_hinge"/>
    <property type="match status" value="1"/>
</dbReference>
<dbReference type="SUPFAM" id="SSF52540">
    <property type="entry name" value="P-loop containing nucleoside triphosphate hydrolases"/>
    <property type="match status" value="1"/>
</dbReference>
<evidence type="ECO:0000256" key="4">
    <source>
        <dbReference type="ARBA" id="ARBA00022618"/>
    </source>
</evidence>
<evidence type="ECO:0000256" key="3">
    <source>
        <dbReference type="ARBA" id="ARBA00018693"/>
    </source>
</evidence>
<gene>
    <name evidence="14" type="ORF">Csa_5G533470</name>
</gene>
<dbReference type="AlphaFoldDB" id="A0A0A0KSL0"/>
<dbReference type="OMA" id="PIMENEY"/>
<keyword evidence="8 12" id="KW-0175">Coiled coil</keyword>
<dbReference type="GO" id="GO:0005694">
    <property type="term" value="C:chromosome"/>
    <property type="evidence" value="ECO:0007669"/>
    <property type="project" value="InterPro"/>
</dbReference>
<keyword evidence="7" id="KW-0067">ATP-binding</keyword>
<evidence type="ECO:0000256" key="9">
    <source>
        <dbReference type="ARBA" id="ARBA00023067"/>
    </source>
</evidence>
<comment type="similarity">
    <text evidence="2">Belongs to the SMC family. SMC4 subfamily.</text>
</comment>
<reference evidence="14 15" key="4">
    <citation type="journal article" date="2011" name="BMC Genomics">
        <title>RNA-Seq improves annotation of protein-coding genes in the cucumber genome.</title>
        <authorList>
            <person name="Li Z."/>
            <person name="Zhang Z."/>
            <person name="Yan P."/>
            <person name="Huang S."/>
            <person name="Fei Z."/>
            <person name="Lin K."/>
        </authorList>
    </citation>
    <scope>NUCLEOTIDE SEQUENCE [LARGE SCALE GENOMIC DNA]</scope>
    <source>
        <strain evidence="15">cv. 9930</strain>
    </source>
</reference>
<evidence type="ECO:0000313" key="15">
    <source>
        <dbReference type="Proteomes" id="UP000029981"/>
    </source>
</evidence>
<protein>
    <recommendedName>
        <fullName evidence="3">Structural maintenance of chromosomes protein 4</fullName>
    </recommendedName>
</protein>
<dbReference type="STRING" id="3659.A0A0A0KSL0"/>
<dbReference type="InterPro" id="IPR027417">
    <property type="entry name" value="P-loop_NTPase"/>
</dbReference>
<dbReference type="PANTHER" id="PTHR18937:SF172">
    <property type="entry name" value="STRUCTURAL MAINTENANCE OF CHROMOSOMES PROTEIN"/>
    <property type="match status" value="1"/>
</dbReference>
<keyword evidence="11" id="KW-0131">Cell cycle</keyword>
<sequence length="707" mass="80433">MSENAQWKQSKRHWRMLKKENICSFVASTVSTEAKYDVAISTACPGLDYIVVETSGAAQACVELLRRENLGVATFMILEKQVDHLSKLKAKVSTPEGVPRLFDLIKVQDDRMKLAFFAALGNTVVAKDLEQATRIAYGGNRDFRRVVTLDGALLEKSGTMSGGGRMPRGGKMGTSIRSASVSKEAFVKAEKDLSDMVDALNRIRLRIADAVQLYQVSEKAVEQLEMLLAKSQQDIDSLTSQHSYLEKQLSSLEAASKPKDDELNRLEELRNFILEEEKEISRLVLGSKKLTEKALEIQSQIENAGGERLKAQKSKVTKIQSDINKTRTDINRYKVQIESDQATMKKLTKAIEDSKKEKERLEEEKNNLQGKFKDIEVKAFAVQENYKETEKLIHLQEEVCDTSKANYNKVKKTMDELKGSEVDTEYKLQDLKKLYKELELKEKGYRTKLDDLQTALSKHMDQIHKDLVDPEKLQATLAEDIVECRDLKRALEMVTLLDAQLKEMNPNLDSITEYRRKVEVYNERVEDLNTVTQQRDIVKKQYDELKKKRLDEFMSGFNTISLKLKEMYQMITLGGDAELELVDSLDPFSEGVVFSVRPPKKSWKNIANLSGGEKTLSSLALVFALHHYKPTPLYVMDEIDAALDFKNVSIVGHYVKDRTKDAQFIIISLRNNMFELADRLVGIYKTNNCTKSITINPRSFSVCEKIA</sequence>
<dbReference type="InterPro" id="IPR003395">
    <property type="entry name" value="RecF/RecN/SMC_N"/>
</dbReference>
<feature type="coiled-coil region" evidence="12">
    <location>
        <begin position="428"/>
        <end position="455"/>
    </location>
</feature>
<dbReference type="GO" id="GO:0005524">
    <property type="term" value="F:ATP binding"/>
    <property type="evidence" value="ECO:0007669"/>
    <property type="project" value="UniProtKB-KW"/>
</dbReference>
<evidence type="ECO:0000256" key="6">
    <source>
        <dbReference type="ARBA" id="ARBA00022776"/>
    </source>
</evidence>
<comment type="subcellular location">
    <subcellularLocation>
        <location evidence="1">Nucleus</location>
    </subcellularLocation>
</comment>
<dbReference type="Proteomes" id="UP000029981">
    <property type="component" value="Chromosome 5"/>
</dbReference>
<keyword evidence="5" id="KW-0547">Nucleotide-binding</keyword>
<dbReference type="InterPro" id="IPR010935">
    <property type="entry name" value="SMC_hinge"/>
</dbReference>
<dbReference type="Gene3D" id="3.40.50.300">
    <property type="entry name" value="P-loop containing nucleotide triphosphate hydrolases"/>
    <property type="match status" value="1"/>
</dbReference>
<dbReference type="Gene3D" id="3.30.70.1620">
    <property type="match status" value="1"/>
</dbReference>
<evidence type="ECO:0000256" key="11">
    <source>
        <dbReference type="ARBA" id="ARBA00023306"/>
    </source>
</evidence>
<dbReference type="PANTHER" id="PTHR18937">
    <property type="entry name" value="STRUCTURAL MAINTENANCE OF CHROMOSOMES SMC FAMILY MEMBER"/>
    <property type="match status" value="1"/>
</dbReference>
<dbReference type="Gramene" id="KGN51417">
    <property type="protein sequence ID" value="KGN51417"/>
    <property type="gene ID" value="Csa_5G533470"/>
</dbReference>
<feature type="coiled-coil region" evidence="12">
    <location>
        <begin position="330"/>
        <end position="378"/>
    </location>
</feature>
<dbReference type="GO" id="GO:0030261">
    <property type="term" value="P:chromosome condensation"/>
    <property type="evidence" value="ECO:0007669"/>
    <property type="project" value="UniProtKB-KW"/>
</dbReference>
<dbReference type="SMART" id="SM00968">
    <property type="entry name" value="SMC_hinge"/>
    <property type="match status" value="1"/>
</dbReference>
<evidence type="ECO:0000259" key="13">
    <source>
        <dbReference type="SMART" id="SM00968"/>
    </source>
</evidence>
<organism evidence="14 15">
    <name type="scientific">Cucumis sativus</name>
    <name type="common">Cucumber</name>
    <dbReference type="NCBI Taxonomy" id="3659"/>
    <lineage>
        <taxon>Eukaryota</taxon>
        <taxon>Viridiplantae</taxon>
        <taxon>Streptophyta</taxon>
        <taxon>Embryophyta</taxon>
        <taxon>Tracheophyta</taxon>
        <taxon>Spermatophyta</taxon>
        <taxon>Magnoliopsida</taxon>
        <taxon>eudicotyledons</taxon>
        <taxon>Gunneridae</taxon>
        <taxon>Pentapetalae</taxon>
        <taxon>rosids</taxon>
        <taxon>fabids</taxon>
        <taxon>Cucurbitales</taxon>
        <taxon>Cucurbitaceae</taxon>
        <taxon>Benincaseae</taxon>
        <taxon>Cucumis</taxon>
    </lineage>
</organism>
<accession>A0A0A0KSL0</accession>
<dbReference type="GO" id="GO:0051321">
    <property type="term" value="P:meiotic cell cycle"/>
    <property type="evidence" value="ECO:0007669"/>
    <property type="project" value="UniProtKB-KW"/>
</dbReference>
<dbReference type="EMBL" id="CM002926">
    <property type="protein sequence ID" value="KGN51417.1"/>
    <property type="molecule type" value="Genomic_DNA"/>
</dbReference>
<reference evidence="14 15" key="2">
    <citation type="journal article" date="2009" name="PLoS ONE">
        <title>An integrated genetic and cytogenetic map of the cucumber genome.</title>
        <authorList>
            <person name="Ren Y."/>
            <person name="Zhang Z."/>
            <person name="Liu J."/>
            <person name="Staub J.E."/>
            <person name="Han Y."/>
            <person name="Cheng Z."/>
            <person name="Li X."/>
            <person name="Lu J."/>
            <person name="Miao H."/>
            <person name="Kang H."/>
            <person name="Xie B."/>
            <person name="Gu X."/>
            <person name="Wang X."/>
            <person name="Du Y."/>
            <person name="Jin W."/>
            <person name="Huang S."/>
        </authorList>
    </citation>
    <scope>NUCLEOTIDE SEQUENCE [LARGE SCALE GENOMIC DNA]</scope>
    <source>
        <strain evidence="15">cv. 9930</strain>
    </source>
</reference>
<feature type="domain" description="SMC hinge" evidence="13">
    <location>
        <begin position="20"/>
        <end position="136"/>
    </location>
</feature>